<protein>
    <submittedName>
        <fullName evidence="2">Uncharacterized protein</fullName>
    </submittedName>
</protein>
<comment type="caution">
    <text evidence="2">The sequence shown here is derived from an EMBL/GenBank/DDBJ whole genome shotgun (WGS) entry which is preliminary data.</text>
</comment>
<reference evidence="2" key="1">
    <citation type="submission" date="2019-12" db="EMBL/GenBank/DDBJ databases">
        <title>High-Quality draft genome sequences of three cyanobacteria isolated from the limestone walls of the Old Cathedral of Coimbra.</title>
        <authorList>
            <person name="Tiago I."/>
            <person name="Soares F."/>
            <person name="Portugal A."/>
        </authorList>
    </citation>
    <scope>NUCLEOTIDE SEQUENCE</scope>
    <source>
        <strain evidence="2">A</strain>
    </source>
</reference>
<evidence type="ECO:0000313" key="3">
    <source>
        <dbReference type="Proteomes" id="UP000646053"/>
    </source>
</evidence>
<keyword evidence="1" id="KW-0812">Transmembrane</keyword>
<name>A0A8J8CNK3_9CYAN</name>
<keyword evidence="1" id="KW-0472">Membrane</keyword>
<evidence type="ECO:0000256" key="1">
    <source>
        <dbReference type="SAM" id="Phobius"/>
    </source>
</evidence>
<sequence length="116" mass="12469">MKGLLSALRQSIYRGVLVAVIGLLSWVGMSAIAVESSLASPTAKQAVGQEEVISPDSESYGSREEAYDKAVEAVNNPQGVEKAYEKDLKIFKQENPEQNTIVDSAKEAVKKVAGQE</sequence>
<proteinExistence type="predicted"/>
<evidence type="ECO:0000313" key="2">
    <source>
        <dbReference type="EMBL" id="NDJ18527.1"/>
    </source>
</evidence>
<accession>A0A8J8CNK3</accession>
<keyword evidence="1" id="KW-1133">Transmembrane helix</keyword>
<dbReference type="EMBL" id="WVIE01000016">
    <property type="protein sequence ID" value="NDJ18527.1"/>
    <property type="molecule type" value="Genomic_DNA"/>
</dbReference>
<organism evidence="2 3">
    <name type="scientific">Myxacorys almedinensis A</name>
    <dbReference type="NCBI Taxonomy" id="2690445"/>
    <lineage>
        <taxon>Bacteria</taxon>
        <taxon>Bacillati</taxon>
        <taxon>Cyanobacteriota</taxon>
        <taxon>Cyanophyceae</taxon>
        <taxon>Leptolyngbyales</taxon>
        <taxon>Leptolyngbyaceae</taxon>
        <taxon>Myxacorys</taxon>
        <taxon>Myxacorys almedinensis</taxon>
    </lineage>
</organism>
<keyword evidence="3" id="KW-1185">Reference proteome</keyword>
<dbReference type="Proteomes" id="UP000646053">
    <property type="component" value="Unassembled WGS sequence"/>
</dbReference>
<gene>
    <name evidence="2" type="ORF">GS601_14700</name>
</gene>
<feature type="transmembrane region" description="Helical" evidence="1">
    <location>
        <begin position="12"/>
        <end position="34"/>
    </location>
</feature>
<dbReference type="RefSeq" id="WP_162424048.1">
    <property type="nucleotide sequence ID" value="NZ_WVIE01000016.1"/>
</dbReference>
<dbReference type="AlphaFoldDB" id="A0A8J8CNK3"/>